<protein>
    <submittedName>
        <fullName evidence="2">Membrane protein YfhO</fullName>
    </submittedName>
</protein>
<feature type="transmembrane region" description="Helical" evidence="1">
    <location>
        <begin position="565"/>
        <end position="587"/>
    </location>
</feature>
<feature type="transmembrane region" description="Helical" evidence="1">
    <location>
        <begin position="34"/>
        <end position="53"/>
    </location>
</feature>
<feature type="transmembrane region" description="Helical" evidence="1">
    <location>
        <begin position="362"/>
        <end position="380"/>
    </location>
</feature>
<feature type="transmembrane region" description="Helical" evidence="1">
    <location>
        <begin position="151"/>
        <end position="173"/>
    </location>
</feature>
<dbReference type="PANTHER" id="PTHR38454:SF1">
    <property type="entry name" value="INTEGRAL MEMBRANE PROTEIN"/>
    <property type="match status" value="1"/>
</dbReference>
<feature type="transmembrane region" description="Helical" evidence="1">
    <location>
        <begin position="250"/>
        <end position="270"/>
    </location>
</feature>
<name>A0A1H4C380_9BACT</name>
<keyword evidence="1" id="KW-0472">Membrane</keyword>
<organism evidence="2 3">
    <name type="scientific">Alistipes timonensis JC136</name>
    <dbReference type="NCBI Taxonomy" id="1033731"/>
    <lineage>
        <taxon>Bacteria</taxon>
        <taxon>Pseudomonadati</taxon>
        <taxon>Bacteroidota</taxon>
        <taxon>Bacteroidia</taxon>
        <taxon>Bacteroidales</taxon>
        <taxon>Rikenellaceae</taxon>
        <taxon>Alistipes</taxon>
    </lineage>
</organism>
<feature type="transmembrane region" description="Helical" evidence="1">
    <location>
        <begin position="126"/>
        <end position="145"/>
    </location>
</feature>
<keyword evidence="3" id="KW-1185">Reference proteome</keyword>
<dbReference type="PANTHER" id="PTHR38454">
    <property type="entry name" value="INTEGRAL MEMBRANE PROTEIN-RELATED"/>
    <property type="match status" value="1"/>
</dbReference>
<sequence length="853" mass="93614">MRDSALAPSDVLVLFVNWLRPGKMEFSNTIRSKLLPTATALVLFFVVSALYFAPQFRGEVLPQHDVIQYEGMAKDISDMRAATGEDPQWTGGMFGGMPAYLINVAYPAQLVKRTVGQLVKIMDTPAAFLFFAMVSMWLMLLVFGVNPWVGIVAALAYGLSTYFLLIIGAGHVTKMWALVYAPLMMGGAWMTLRGNIWCGAALTALTASLEIGANHPQITYYFLVAMAAFWVSEGIVSFREKRMKNFALRTAALAAAGILAVGSNFSSLWYTAKHSKETIRGGSELAATAETSKSGLALDYATAWSYGKAETFNLLIPDFMGRESATTFPADGETAAVLNEYGLRGAAQQLPAYWGTQPYTGGPTYLGAAAVFLAALGIALARGRNKWWIIAACVVMILLAWGRNLMGFTEFAFKYLPGYNKFRTVSMTLVVVQWAVPLLGALALMRLWKEEIPRERLMRALAWAAGVTGGLCLLLAVAGGAFFDFGRGESAAMMTDTFRHIFESNNMQSYIDRGMDVEWAEATADAMAADRAAMMQADAWRSLLMILLAAGGVALFALRKINKYVLTGLLAGVMLLDLVPVDLRFLGHDKFESARRRQVTASAADKAIMQDKDLGYRVLNLTVSPFNDATTSYFHRSVGGYHGAKLARYQDLIDRYLSNIDDGVLDMLNTRYLIVPGQDNQPEPRLRTTANGAAWFVDRLVAGETPQQEIDLLGTTDLKTTAVVNPRDKAFAEEWQAGSTGADTALVRSIALTEYRPNYLKYEYTAPEEAVAVFSEIFYDHGWTACVDGEEMPCFRADYVLRAMKLPAGKHTVEWRFRAPSWTAVEGVTLTASLAILLGAVAALVYCFRKKKA</sequence>
<feature type="transmembrane region" description="Helical" evidence="1">
    <location>
        <begin position="89"/>
        <end position="106"/>
    </location>
</feature>
<evidence type="ECO:0000256" key="1">
    <source>
        <dbReference type="SAM" id="Phobius"/>
    </source>
</evidence>
<evidence type="ECO:0000313" key="3">
    <source>
        <dbReference type="Proteomes" id="UP000183253"/>
    </source>
</evidence>
<dbReference type="EMBL" id="FNRI01000004">
    <property type="protein sequence ID" value="SEA54532.1"/>
    <property type="molecule type" value="Genomic_DNA"/>
</dbReference>
<dbReference type="Proteomes" id="UP000183253">
    <property type="component" value="Unassembled WGS sequence"/>
</dbReference>
<proteinExistence type="predicted"/>
<feature type="transmembrane region" description="Helical" evidence="1">
    <location>
        <begin position="460"/>
        <end position="483"/>
    </location>
</feature>
<evidence type="ECO:0000313" key="2">
    <source>
        <dbReference type="EMBL" id="SEA54532.1"/>
    </source>
</evidence>
<dbReference type="InterPro" id="IPR018580">
    <property type="entry name" value="Uncharacterised_YfhO"/>
</dbReference>
<keyword evidence="1" id="KW-0812">Transmembrane</keyword>
<reference evidence="2 3" key="1">
    <citation type="submission" date="2016-10" db="EMBL/GenBank/DDBJ databases">
        <authorList>
            <person name="de Groot N.N."/>
        </authorList>
    </citation>
    <scope>NUCLEOTIDE SEQUENCE [LARGE SCALE GENOMIC DNA]</scope>
    <source>
        <strain evidence="2 3">DSM 25383</strain>
    </source>
</reference>
<gene>
    <name evidence="2" type="ORF">SAMN05444145_104138</name>
</gene>
<accession>A0A1H4C380</accession>
<dbReference type="STRING" id="1033731.SAMN05444145_104138"/>
<keyword evidence="1" id="KW-1133">Transmembrane helix</keyword>
<feature type="transmembrane region" description="Helical" evidence="1">
    <location>
        <begin position="426"/>
        <end position="448"/>
    </location>
</feature>
<feature type="transmembrane region" description="Helical" evidence="1">
    <location>
        <begin position="539"/>
        <end position="558"/>
    </location>
</feature>
<dbReference type="Pfam" id="PF09586">
    <property type="entry name" value="YfhO"/>
    <property type="match status" value="1"/>
</dbReference>
<dbReference type="AlphaFoldDB" id="A0A1H4C380"/>
<feature type="transmembrane region" description="Helical" evidence="1">
    <location>
        <begin position="827"/>
        <end position="848"/>
    </location>
</feature>
<feature type="transmembrane region" description="Helical" evidence="1">
    <location>
        <begin position="218"/>
        <end position="238"/>
    </location>
</feature>
<feature type="transmembrane region" description="Helical" evidence="1">
    <location>
        <begin position="387"/>
        <end position="406"/>
    </location>
</feature>